<protein>
    <submittedName>
        <fullName evidence="3">Nucleic acid binding OB-fold tRNA/helicase-type</fullName>
    </submittedName>
</protein>
<keyword evidence="3" id="KW-0347">Helicase</keyword>
<sequence>MKARIFPILLATFSAALVAAPVFAAPWQQWRGSGDWGMGGAYQRMYDPAKVETVAGEVVSVEEVSKGRGPRKGIHLKLKTQQGTIPVHLGPSWYLERQDSRIAMGDRVEVKGARVSFDGKPAIIAAEVKKGDEVLQLRDAAGVPVWAGWRRK</sequence>
<organism evidence="3">
    <name type="scientific">Geobacter sp. (strain M21)</name>
    <dbReference type="NCBI Taxonomy" id="443144"/>
    <lineage>
        <taxon>Bacteria</taxon>
        <taxon>Pseudomonadati</taxon>
        <taxon>Thermodesulfobacteriota</taxon>
        <taxon>Desulfuromonadia</taxon>
        <taxon>Geobacterales</taxon>
        <taxon>Geobacteraceae</taxon>
        <taxon>Geobacter</taxon>
    </lineage>
</organism>
<feature type="chain" id="PRO_5002963274" evidence="1">
    <location>
        <begin position="25"/>
        <end position="152"/>
    </location>
</feature>
<dbReference type="HOGENOM" id="CLU_139656_0_0_7"/>
<feature type="signal peptide" evidence="1">
    <location>
        <begin position="1"/>
        <end position="24"/>
    </location>
</feature>
<keyword evidence="3" id="KW-0547">Nucleotide-binding</keyword>
<evidence type="ECO:0000313" key="3">
    <source>
        <dbReference type="EMBL" id="ACT16359.1"/>
    </source>
</evidence>
<keyword evidence="3" id="KW-0378">Hydrolase</keyword>
<dbReference type="OrthoDB" id="5455132at2"/>
<evidence type="ECO:0000256" key="1">
    <source>
        <dbReference type="SAM" id="SignalP"/>
    </source>
</evidence>
<keyword evidence="1" id="KW-0732">Signal</keyword>
<dbReference type="EMBL" id="CP001661">
    <property type="protein sequence ID" value="ACT16359.1"/>
    <property type="molecule type" value="Genomic_DNA"/>
</dbReference>
<dbReference type="Pfam" id="PF26390">
    <property type="entry name" value="MamS_MamX"/>
    <property type="match status" value="1"/>
</dbReference>
<reference evidence="3" key="1">
    <citation type="submission" date="2009-07" db="EMBL/GenBank/DDBJ databases">
        <title>Complete sequence of Geobacter sp. M21.</title>
        <authorList>
            <consortium name="US DOE Joint Genome Institute"/>
            <person name="Lucas S."/>
            <person name="Copeland A."/>
            <person name="Lapidus A."/>
            <person name="Glavina del Rio T."/>
            <person name="Dalin E."/>
            <person name="Tice H."/>
            <person name="Bruce D."/>
            <person name="Goodwin L."/>
            <person name="Pitluck S."/>
            <person name="Saunders E."/>
            <person name="Brettin T."/>
            <person name="Detter J.C."/>
            <person name="Han C."/>
            <person name="Larimer F."/>
            <person name="Land M."/>
            <person name="Hauser L."/>
            <person name="Kyrpides N."/>
            <person name="Ovchinnikova G."/>
            <person name="Lovley D."/>
        </authorList>
    </citation>
    <scope>NUCLEOTIDE SEQUENCE [LARGE SCALE GENOMIC DNA]</scope>
    <source>
        <strain evidence="3">M21</strain>
    </source>
</reference>
<accession>C6DY84</accession>
<dbReference type="GO" id="GO:0004386">
    <property type="term" value="F:helicase activity"/>
    <property type="evidence" value="ECO:0007669"/>
    <property type="project" value="UniProtKB-KW"/>
</dbReference>
<keyword evidence="3" id="KW-0067">ATP-binding</keyword>
<feature type="domain" description="Magnetosome protein MamS/MamX" evidence="2">
    <location>
        <begin position="50"/>
        <end position="135"/>
    </location>
</feature>
<dbReference type="STRING" id="443144.GM21_0275"/>
<dbReference type="eggNOG" id="ENOG5030UBD">
    <property type="taxonomic scope" value="Bacteria"/>
</dbReference>
<name>C6DY84_GEOSM</name>
<dbReference type="AlphaFoldDB" id="C6DY84"/>
<proteinExistence type="predicted"/>
<evidence type="ECO:0000259" key="2">
    <source>
        <dbReference type="Pfam" id="PF26390"/>
    </source>
</evidence>
<dbReference type="KEGG" id="gem:GM21_0275"/>
<dbReference type="InterPro" id="IPR058837">
    <property type="entry name" value="MamS_MamX_dom"/>
</dbReference>
<gene>
    <name evidence="3" type="ordered locus">GM21_0275</name>
</gene>